<proteinExistence type="inferred from homology"/>
<keyword evidence="4" id="KW-0804">Transcription</keyword>
<sequence length="120" mass="14233">MKRLTKREEDVMTVFWELKKSLTIRDVVKHNPELSQNTVQVVLKNLVEKKCLEFDGTSIARTAIARVYKAIISEEEYFQEIIPKKIFKKMVVSFVTQENSEEELKKIEDMVQKKLKEIRE</sequence>
<dbReference type="GO" id="GO:0003677">
    <property type="term" value="F:DNA binding"/>
    <property type="evidence" value="ECO:0007669"/>
    <property type="project" value="UniProtKB-KW"/>
</dbReference>
<evidence type="ECO:0000256" key="3">
    <source>
        <dbReference type="ARBA" id="ARBA00023125"/>
    </source>
</evidence>
<dbReference type="KEGG" id="xap:XA3_17150"/>
<name>A0AAU9D623_9LACO</name>
<organism evidence="5 6">
    <name type="scientific">Xylocopilactobacillus apicola</name>
    <dbReference type="NCBI Taxonomy" id="2932184"/>
    <lineage>
        <taxon>Bacteria</taxon>
        <taxon>Bacillati</taxon>
        <taxon>Bacillota</taxon>
        <taxon>Bacilli</taxon>
        <taxon>Lactobacillales</taxon>
        <taxon>Lactobacillaceae</taxon>
        <taxon>Xylocopilactobacillus</taxon>
    </lineage>
</organism>
<dbReference type="InterPro" id="IPR036388">
    <property type="entry name" value="WH-like_DNA-bd_sf"/>
</dbReference>
<protein>
    <recommendedName>
        <fullName evidence="7">Penicillinase repressor</fullName>
    </recommendedName>
</protein>
<evidence type="ECO:0000256" key="4">
    <source>
        <dbReference type="ARBA" id="ARBA00023163"/>
    </source>
</evidence>
<keyword evidence="2" id="KW-0805">Transcription regulation</keyword>
<dbReference type="EMBL" id="AP026802">
    <property type="protein sequence ID" value="BDR59274.1"/>
    <property type="molecule type" value="Genomic_DNA"/>
</dbReference>
<evidence type="ECO:0000313" key="6">
    <source>
        <dbReference type="Proteomes" id="UP001321861"/>
    </source>
</evidence>
<evidence type="ECO:0000313" key="5">
    <source>
        <dbReference type="EMBL" id="BDR59274.1"/>
    </source>
</evidence>
<keyword evidence="6" id="KW-1185">Reference proteome</keyword>
<evidence type="ECO:0000256" key="2">
    <source>
        <dbReference type="ARBA" id="ARBA00023015"/>
    </source>
</evidence>
<dbReference type="Proteomes" id="UP001321861">
    <property type="component" value="Chromosome"/>
</dbReference>
<dbReference type="AlphaFoldDB" id="A0AAU9D623"/>
<dbReference type="Gene3D" id="1.10.10.10">
    <property type="entry name" value="Winged helix-like DNA-binding domain superfamily/Winged helix DNA-binding domain"/>
    <property type="match status" value="1"/>
</dbReference>
<dbReference type="GO" id="GO:0045892">
    <property type="term" value="P:negative regulation of DNA-templated transcription"/>
    <property type="evidence" value="ECO:0007669"/>
    <property type="project" value="InterPro"/>
</dbReference>
<dbReference type="SUPFAM" id="SSF46785">
    <property type="entry name" value="Winged helix' DNA-binding domain"/>
    <property type="match status" value="1"/>
</dbReference>
<dbReference type="RefSeq" id="WP_317635077.1">
    <property type="nucleotide sequence ID" value="NZ_AP026802.1"/>
</dbReference>
<gene>
    <name evidence="5" type="ORF">XA3_17150</name>
</gene>
<dbReference type="Pfam" id="PF03965">
    <property type="entry name" value="Penicillinase_R"/>
    <property type="match status" value="1"/>
</dbReference>
<evidence type="ECO:0000256" key="1">
    <source>
        <dbReference type="ARBA" id="ARBA00011046"/>
    </source>
</evidence>
<dbReference type="InterPro" id="IPR036390">
    <property type="entry name" value="WH_DNA-bd_sf"/>
</dbReference>
<keyword evidence="3" id="KW-0238">DNA-binding</keyword>
<accession>A0AAU9D623</accession>
<reference evidence="5 6" key="1">
    <citation type="journal article" date="2023" name="Microbiol. Spectr.">
        <title>Symbiosis of Carpenter Bees with Uncharacterized Lactic Acid Bacteria Showing NAD Auxotrophy.</title>
        <authorList>
            <person name="Kawasaki S."/>
            <person name="Ozawa K."/>
            <person name="Mori T."/>
            <person name="Yamamoto A."/>
            <person name="Ito M."/>
            <person name="Ohkuma M."/>
            <person name="Sakamoto M."/>
            <person name="Matsutani M."/>
        </authorList>
    </citation>
    <scope>NUCLEOTIDE SEQUENCE [LARGE SCALE GENOMIC DNA]</scope>
    <source>
        <strain evidence="5 6">XA3</strain>
    </source>
</reference>
<dbReference type="InterPro" id="IPR005650">
    <property type="entry name" value="BlaI_family"/>
</dbReference>
<comment type="similarity">
    <text evidence="1">Belongs to the BlaI transcriptional regulatory family.</text>
</comment>
<evidence type="ECO:0008006" key="7">
    <source>
        <dbReference type="Google" id="ProtNLM"/>
    </source>
</evidence>